<evidence type="ECO:0000256" key="1">
    <source>
        <dbReference type="SAM" id="MobiDB-lite"/>
    </source>
</evidence>
<proteinExistence type="predicted"/>
<feature type="region of interest" description="Disordered" evidence="1">
    <location>
        <begin position="376"/>
        <end position="481"/>
    </location>
</feature>
<gene>
    <name evidence="4" type="ORF">EW146_g5621</name>
</gene>
<dbReference type="AlphaFoldDB" id="A0A4S4LQX4"/>
<dbReference type="OrthoDB" id="2527908at2759"/>
<feature type="transmembrane region" description="Helical" evidence="2">
    <location>
        <begin position="256"/>
        <end position="281"/>
    </location>
</feature>
<keyword evidence="5" id="KW-1185">Reference proteome</keyword>
<keyword evidence="2" id="KW-0812">Transmembrane</keyword>
<evidence type="ECO:0000256" key="2">
    <source>
        <dbReference type="SAM" id="Phobius"/>
    </source>
</evidence>
<name>A0A4S4LQX4_9AGAM</name>
<comment type="caution">
    <text evidence="4">The sequence shown here is derived from an EMBL/GenBank/DDBJ whole genome shotgun (WGS) entry which is preliminary data.</text>
</comment>
<reference evidence="4 5" key="1">
    <citation type="submission" date="2019-02" db="EMBL/GenBank/DDBJ databases">
        <title>Genome sequencing of the rare red list fungi Bondarzewia mesenterica.</title>
        <authorList>
            <person name="Buettner E."/>
            <person name="Kellner H."/>
        </authorList>
    </citation>
    <scope>NUCLEOTIDE SEQUENCE [LARGE SCALE GENOMIC DNA]</scope>
    <source>
        <strain evidence="4 5">DSM 108281</strain>
    </source>
</reference>
<accession>A0A4S4LQX4</accession>
<keyword evidence="2" id="KW-1133">Transmembrane helix</keyword>
<evidence type="ECO:0000313" key="4">
    <source>
        <dbReference type="EMBL" id="THH14744.1"/>
    </source>
</evidence>
<feature type="signal peptide" evidence="3">
    <location>
        <begin position="1"/>
        <end position="25"/>
    </location>
</feature>
<feature type="compositionally biased region" description="Pro residues" evidence="1">
    <location>
        <begin position="397"/>
        <end position="418"/>
    </location>
</feature>
<feature type="chain" id="PRO_5020831952" description="Dystroglycan-type cadherin-like domain-containing protein" evidence="3">
    <location>
        <begin position="26"/>
        <end position="567"/>
    </location>
</feature>
<evidence type="ECO:0000313" key="5">
    <source>
        <dbReference type="Proteomes" id="UP000310158"/>
    </source>
</evidence>
<keyword evidence="2" id="KW-0472">Membrane</keyword>
<protein>
    <recommendedName>
        <fullName evidence="6">Dystroglycan-type cadherin-like domain-containing protein</fullName>
    </recommendedName>
</protein>
<sequence>MSPQSGFNMFVLSVVSCLFIPQCVAQEKAFQWSFVDSAQSTGLTECQSMDIVVRSLTGNSSSVGQSPYYMVAYEADGMATVSPIGSDPSQLSWEVNHRAGTEVILSVVDSAGNSGGVASSAFTVKDGSSSCLPAVPMSLPQVNANVTKDLNTCEPLGLFMGGGVPPYTVSIAQMGGFVTNVTLGPQDNMYTWINQASPNSELLLTVSDSNGQWAAQSVIISTIGSSDTACPGLTSISGSTLSQAISGKSASNHHTAIIIGVCLGVTVLVLVFCLVLVFVFLRMRPKRSIVHGQDTAPRSWLEDTLVSRSGAGVKTTRLDGPKHLTIDMSAVSEPSHRHPRSTSIYSPYSARSLTAPSPVFPSSAFTSIDVLDISASNRPSSPTANTASHSGNQARPRPSPPPPPSVLPSHPTPIPPQAWPDHRIPRPPPVSPLSWTSSPSSSRATSPVRPLPHPPNSPSRARSRKAREAASERQLRSVRSAGDVRRFDEPGVHLPSRAMQDASLSRARSLVNMNAAFSGDAVRQSWTQDARGRDMVIIQHRDAIVQELPPPYDEIRHTPSPWPHFSP</sequence>
<evidence type="ECO:0008006" key="6">
    <source>
        <dbReference type="Google" id="ProtNLM"/>
    </source>
</evidence>
<feature type="compositionally biased region" description="Polar residues" evidence="1">
    <location>
        <begin position="376"/>
        <end position="393"/>
    </location>
</feature>
<organism evidence="4 5">
    <name type="scientific">Bondarzewia mesenterica</name>
    <dbReference type="NCBI Taxonomy" id="1095465"/>
    <lineage>
        <taxon>Eukaryota</taxon>
        <taxon>Fungi</taxon>
        <taxon>Dikarya</taxon>
        <taxon>Basidiomycota</taxon>
        <taxon>Agaricomycotina</taxon>
        <taxon>Agaricomycetes</taxon>
        <taxon>Russulales</taxon>
        <taxon>Bondarzewiaceae</taxon>
        <taxon>Bondarzewia</taxon>
    </lineage>
</organism>
<keyword evidence="3" id="KW-0732">Signal</keyword>
<feature type="compositionally biased region" description="Basic and acidic residues" evidence="1">
    <location>
        <begin position="466"/>
        <end position="475"/>
    </location>
</feature>
<dbReference type="Proteomes" id="UP000310158">
    <property type="component" value="Unassembled WGS sequence"/>
</dbReference>
<evidence type="ECO:0000256" key="3">
    <source>
        <dbReference type="SAM" id="SignalP"/>
    </source>
</evidence>
<feature type="compositionally biased region" description="Low complexity" evidence="1">
    <location>
        <begin position="432"/>
        <end position="448"/>
    </location>
</feature>
<dbReference type="EMBL" id="SGPL01000253">
    <property type="protein sequence ID" value="THH14744.1"/>
    <property type="molecule type" value="Genomic_DNA"/>
</dbReference>